<dbReference type="InterPro" id="IPR018490">
    <property type="entry name" value="cNMP-bd_dom_sf"/>
</dbReference>
<dbReference type="InterPro" id="IPR036390">
    <property type="entry name" value="WH_DNA-bd_sf"/>
</dbReference>
<evidence type="ECO:0000256" key="1">
    <source>
        <dbReference type="ARBA" id="ARBA00023015"/>
    </source>
</evidence>
<keyword evidence="2" id="KW-0238">DNA-binding</keyword>
<keyword evidence="6" id="KW-1185">Reference proteome</keyword>
<dbReference type="InterPro" id="IPR014710">
    <property type="entry name" value="RmlC-like_jellyroll"/>
</dbReference>
<evidence type="ECO:0000256" key="2">
    <source>
        <dbReference type="ARBA" id="ARBA00023125"/>
    </source>
</evidence>
<dbReference type="SMART" id="SM00100">
    <property type="entry name" value="cNMP"/>
    <property type="match status" value="1"/>
</dbReference>
<feature type="domain" description="HTH crp-type" evidence="4">
    <location>
        <begin position="146"/>
        <end position="220"/>
    </location>
</feature>
<evidence type="ECO:0000313" key="5">
    <source>
        <dbReference type="EMBL" id="MFD1789720.1"/>
    </source>
</evidence>
<dbReference type="RefSeq" id="WP_380941900.1">
    <property type="nucleotide sequence ID" value="NZ_JBHUFC010000025.1"/>
</dbReference>
<dbReference type="PROSITE" id="PS51063">
    <property type="entry name" value="HTH_CRP_2"/>
    <property type="match status" value="1"/>
</dbReference>
<evidence type="ECO:0000259" key="4">
    <source>
        <dbReference type="PROSITE" id="PS51063"/>
    </source>
</evidence>
<protein>
    <submittedName>
        <fullName evidence="5">Crp/Fnr family transcriptional regulator</fullName>
    </submittedName>
</protein>
<dbReference type="InterPro" id="IPR000595">
    <property type="entry name" value="cNMP-bd_dom"/>
</dbReference>
<dbReference type="EMBL" id="JBHUFC010000025">
    <property type="protein sequence ID" value="MFD1789720.1"/>
    <property type="molecule type" value="Genomic_DNA"/>
</dbReference>
<evidence type="ECO:0000313" key="6">
    <source>
        <dbReference type="Proteomes" id="UP001597283"/>
    </source>
</evidence>
<dbReference type="CDD" id="cd00038">
    <property type="entry name" value="CAP_ED"/>
    <property type="match status" value="1"/>
</dbReference>
<keyword evidence="3" id="KW-0804">Transcription</keyword>
<dbReference type="SUPFAM" id="SSF46785">
    <property type="entry name" value="Winged helix' DNA-binding domain"/>
    <property type="match status" value="1"/>
</dbReference>
<dbReference type="SMART" id="SM00419">
    <property type="entry name" value="HTH_CRP"/>
    <property type="match status" value="1"/>
</dbReference>
<keyword evidence="1" id="KW-0805">Transcription regulation</keyword>
<dbReference type="Pfam" id="PF13545">
    <property type="entry name" value="HTH_Crp_2"/>
    <property type="match status" value="1"/>
</dbReference>
<dbReference type="Proteomes" id="UP001597283">
    <property type="component" value="Unassembled WGS sequence"/>
</dbReference>
<dbReference type="InterPro" id="IPR012318">
    <property type="entry name" value="HTH_CRP"/>
</dbReference>
<proteinExistence type="predicted"/>
<evidence type="ECO:0000256" key="3">
    <source>
        <dbReference type="ARBA" id="ARBA00023163"/>
    </source>
</evidence>
<reference evidence="6" key="1">
    <citation type="journal article" date="2019" name="Int. J. Syst. Evol. Microbiol.">
        <title>The Global Catalogue of Microorganisms (GCM) 10K type strain sequencing project: providing services to taxonomists for standard genome sequencing and annotation.</title>
        <authorList>
            <consortium name="The Broad Institute Genomics Platform"/>
            <consortium name="The Broad Institute Genome Sequencing Center for Infectious Disease"/>
            <person name="Wu L."/>
            <person name="Ma J."/>
        </authorList>
    </citation>
    <scope>NUCLEOTIDE SEQUENCE [LARGE SCALE GENOMIC DNA]</scope>
    <source>
        <strain evidence="6">Q85</strain>
    </source>
</reference>
<dbReference type="Gene3D" id="1.10.10.10">
    <property type="entry name" value="Winged helix-like DNA-binding domain superfamily/Winged helix DNA-binding domain"/>
    <property type="match status" value="1"/>
</dbReference>
<dbReference type="Gene3D" id="2.60.120.10">
    <property type="entry name" value="Jelly Rolls"/>
    <property type="match status" value="1"/>
</dbReference>
<dbReference type="InterPro" id="IPR036388">
    <property type="entry name" value="WH-like_DNA-bd_sf"/>
</dbReference>
<sequence length="254" mass="28366">MPQLLARKYEQFIGLADDDRAALQHLADSPARTARARTDIIREGEQPRGAMLILDGWASLYKTLEDGRRQMLAMLLPGDLCELNASMLREMDHSLGTITALTYVELPAPVMEALAIDHPRIASALTWDLLVAAAIQREWTLNLGQRSALERIAHLICEMFVRLNAVGLTQAGGFDCPLTQTDLAEATGMTPVHVNRTLQDLRARRLIEWRGRSVVILRWQDLCSAAMFSPNYLHIERSEDHPGVGGQQSMERST</sequence>
<dbReference type="Pfam" id="PF00027">
    <property type="entry name" value="cNMP_binding"/>
    <property type="match status" value="1"/>
</dbReference>
<gene>
    <name evidence="5" type="ORF">ACFSC3_19370</name>
</gene>
<dbReference type="SUPFAM" id="SSF51206">
    <property type="entry name" value="cAMP-binding domain-like"/>
    <property type="match status" value="1"/>
</dbReference>
<name>A0ABW4NHU0_9SPHN</name>
<accession>A0ABW4NHU0</accession>
<organism evidence="5 6">
    <name type="scientific">Sphingomonas floccifaciens</name>
    <dbReference type="NCBI Taxonomy" id="1844115"/>
    <lineage>
        <taxon>Bacteria</taxon>
        <taxon>Pseudomonadati</taxon>
        <taxon>Pseudomonadota</taxon>
        <taxon>Alphaproteobacteria</taxon>
        <taxon>Sphingomonadales</taxon>
        <taxon>Sphingomonadaceae</taxon>
        <taxon>Sphingomonas</taxon>
    </lineage>
</organism>
<comment type="caution">
    <text evidence="5">The sequence shown here is derived from an EMBL/GenBank/DDBJ whole genome shotgun (WGS) entry which is preliminary data.</text>
</comment>